<dbReference type="Proteomes" id="UP000287601">
    <property type="component" value="Chromosome"/>
</dbReference>
<feature type="domain" description="Anti-sigma-28 factor FlgM C-terminal" evidence="2">
    <location>
        <begin position="36"/>
        <end position="97"/>
    </location>
</feature>
<dbReference type="OrthoDB" id="5738369at2"/>
<feature type="region of interest" description="Disordered" evidence="1">
    <location>
        <begin position="1"/>
        <end position="27"/>
    </location>
</feature>
<keyword evidence="3" id="KW-0969">Cilium</keyword>
<evidence type="ECO:0000256" key="1">
    <source>
        <dbReference type="SAM" id="MobiDB-lite"/>
    </source>
</evidence>
<gene>
    <name evidence="3" type="ORF">EQM06_01560</name>
</gene>
<keyword evidence="4" id="KW-1185">Reference proteome</keyword>
<evidence type="ECO:0000259" key="2">
    <source>
        <dbReference type="Pfam" id="PF04316"/>
    </source>
</evidence>
<dbReference type="RefSeq" id="WP_128744671.1">
    <property type="nucleotide sequence ID" value="NZ_CP035281.1"/>
</dbReference>
<protein>
    <submittedName>
        <fullName evidence="3">Flagellar biosynthesis anti-sigma factor FlgM</fullName>
    </submittedName>
</protein>
<organism evidence="3 4">
    <name type="scientific">Aminipila luticellarii</name>
    <dbReference type="NCBI Taxonomy" id="2507160"/>
    <lineage>
        <taxon>Bacteria</taxon>
        <taxon>Bacillati</taxon>
        <taxon>Bacillota</taxon>
        <taxon>Clostridia</taxon>
        <taxon>Peptostreptococcales</taxon>
        <taxon>Anaerovoracaceae</taxon>
        <taxon>Aminipila</taxon>
    </lineage>
</organism>
<dbReference type="InterPro" id="IPR031316">
    <property type="entry name" value="FlgM_C"/>
</dbReference>
<evidence type="ECO:0000313" key="3">
    <source>
        <dbReference type="EMBL" id="QAT42017.1"/>
    </source>
</evidence>
<dbReference type="Pfam" id="PF04316">
    <property type="entry name" value="FlgM"/>
    <property type="match status" value="1"/>
</dbReference>
<dbReference type="InterPro" id="IPR035890">
    <property type="entry name" value="Anti-sigma-28_factor_FlgM_sf"/>
</dbReference>
<sequence>MKITGNYFNSPINKKNIPNQTGTGKVSFSENLRNRDSITISASKEQVAEAQFVDTLRSRISAEVKAGVSDEKLESLKEQIAKGEYELNANEIAKKILLTETEC</sequence>
<keyword evidence="3" id="KW-0966">Cell projection</keyword>
<name>A0A410PSR0_9FIRM</name>
<dbReference type="AlphaFoldDB" id="A0A410PSR0"/>
<keyword evidence="3" id="KW-0282">Flagellum</keyword>
<dbReference type="KEGG" id="amij:EQM06_01560"/>
<accession>A0A410PSR0</accession>
<evidence type="ECO:0000313" key="4">
    <source>
        <dbReference type="Proteomes" id="UP000287601"/>
    </source>
</evidence>
<reference evidence="3 4" key="1">
    <citation type="submission" date="2019-01" db="EMBL/GenBank/DDBJ databases">
        <title>Draft genomes of a novel of Aminipila strains.</title>
        <authorList>
            <person name="Ma S."/>
        </authorList>
    </citation>
    <scope>NUCLEOTIDE SEQUENCE [LARGE SCALE GENOMIC DNA]</scope>
    <source>
        <strain evidence="4">JN-39</strain>
    </source>
</reference>
<proteinExistence type="predicted"/>
<dbReference type="SUPFAM" id="SSF101498">
    <property type="entry name" value="Anti-sigma factor FlgM"/>
    <property type="match status" value="1"/>
</dbReference>
<dbReference type="EMBL" id="CP035281">
    <property type="protein sequence ID" value="QAT42017.1"/>
    <property type="molecule type" value="Genomic_DNA"/>
</dbReference>